<proteinExistence type="predicted"/>
<feature type="chain" id="PRO_5046322592" evidence="1">
    <location>
        <begin position="33"/>
        <end position="311"/>
    </location>
</feature>
<gene>
    <name evidence="2" type="ORF">ACFSC7_12925</name>
</gene>
<evidence type="ECO:0000313" key="3">
    <source>
        <dbReference type="Proteomes" id="UP001597327"/>
    </source>
</evidence>
<keyword evidence="3" id="KW-1185">Reference proteome</keyword>
<dbReference type="RefSeq" id="WP_149892698.1">
    <property type="nucleotide sequence ID" value="NZ_JBHUFA010000004.1"/>
</dbReference>
<dbReference type="EMBL" id="JBHUFA010000004">
    <property type="protein sequence ID" value="MFD1696425.1"/>
    <property type="molecule type" value="Genomic_DNA"/>
</dbReference>
<dbReference type="Proteomes" id="UP001597327">
    <property type="component" value="Unassembled WGS sequence"/>
</dbReference>
<organism evidence="2 3">
    <name type="scientific">Roseibium aestuarii</name>
    <dbReference type="NCBI Taxonomy" id="2600299"/>
    <lineage>
        <taxon>Bacteria</taxon>
        <taxon>Pseudomonadati</taxon>
        <taxon>Pseudomonadota</taxon>
        <taxon>Alphaproteobacteria</taxon>
        <taxon>Hyphomicrobiales</taxon>
        <taxon>Stappiaceae</taxon>
        <taxon>Roseibium</taxon>
    </lineage>
</organism>
<keyword evidence="1" id="KW-0732">Signal</keyword>
<comment type="caution">
    <text evidence="2">The sequence shown here is derived from an EMBL/GenBank/DDBJ whole genome shotgun (WGS) entry which is preliminary data.</text>
</comment>
<reference evidence="3" key="1">
    <citation type="journal article" date="2019" name="Int. J. Syst. Evol. Microbiol.">
        <title>The Global Catalogue of Microorganisms (GCM) 10K type strain sequencing project: providing services to taxonomists for standard genome sequencing and annotation.</title>
        <authorList>
            <consortium name="The Broad Institute Genomics Platform"/>
            <consortium name="The Broad Institute Genome Sequencing Center for Infectious Disease"/>
            <person name="Wu L."/>
            <person name="Ma J."/>
        </authorList>
    </citation>
    <scope>NUCLEOTIDE SEQUENCE [LARGE SCALE GENOMIC DNA]</scope>
    <source>
        <strain evidence="3">JCM 3369</strain>
    </source>
</reference>
<accession>A0ABW4K1M7</accession>
<evidence type="ECO:0000313" key="2">
    <source>
        <dbReference type="EMBL" id="MFD1696425.1"/>
    </source>
</evidence>
<evidence type="ECO:0000256" key="1">
    <source>
        <dbReference type="SAM" id="SignalP"/>
    </source>
</evidence>
<sequence>MSTMPRNSLRSCRGRFSSLVLLGLLLSAPALAADTDTPDTELQAAVQACHEDPAWRVGGAAIGDCLIERTRDIDRDLTRRLQALTARICTHRDEKVLQDGAALWSLRRDLECDLVTRSPGNTPAFVNGAACRLRSAFQRQADLGFLEDYMTPRCARFEHLEAASRTAASLTDDSVPIEGTPLSWRVERTSATLRLASGTEDLGEVPLDQGFCDAEAATDGDDGCAADGIHVIRNAGNSDELWLLVVTRKGVHGQRARLLDPRWPEATPELDVTGPYGLDWAMDDGRLVVTLHDPDAPGGQETVWWQGVEED</sequence>
<feature type="signal peptide" evidence="1">
    <location>
        <begin position="1"/>
        <end position="32"/>
    </location>
</feature>
<protein>
    <submittedName>
        <fullName evidence="2">Lysozyme inhibitor LprI family protein</fullName>
    </submittedName>
</protein>
<name>A0ABW4K1M7_9HYPH</name>